<evidence type="ECO:0000256" key="1">
    <source>
        <dbReference type="ARBA" id="ARBA00001936"/>
    </source>
</evidence>
<evidence type="ECO:0000256" key="5">
    <source>
        <dbReference type="ARBA" id="ARBA00023239"/>
    </source>
</evidence>
<proteinExistence type="predicted"/>
<feature type="compositionally biased region" description="Basic and acidic residues" evidence="6">
    <location>
        <begin position="1"/>
        <end position="19"/>
    </location>
</feature>
<reference evidence="9" key="1">
    <citation type="submission" date="2018-04" db="EMBL/GenBank/DDBJ databases">
        <title>WGS assembly of Panicum hallii.</title>
        <authorList>
            <person name="Lovell J."/>
            <person name="Jenkins J."/>
            <person name="Lowry D."/>
            <person name="Mamidi S."/>
            <person name="Sreedasyam A."/>
            <person name="Weng X."/>
            <person name="Barry K."/>
            <person name="Bonette J."/>
            <person name="Campitelli B."/>
            <person name="Daum C."/>
            <person name="Gordon S."/>
            <person name="Gould B."/>
            <person name="Lipzen A."/>
            <person name="Macqueen A."/>
            <person name="Palacio-Mejia J."/>
            <person name="Plott C."/>
            <person name="Shakirov E."/>
            <person name="Shu S."/>
            <person name="Yoshinaga Y."/>
            <person name="Zane M."/>
            <person name="Rokhsar D."/>
            <person name="Grimwood J."/>
            <person name="Schmutz J."/>
            <person name="Juenger T."/>
        </authorList>
    </citation>
    <scope>NUCLEOTIDE SEQUENCE [LARGE SCALE GENOMIC DNA]</scope>
    <source>
        <strain evidence="9">FIL2</strain>
    </source>
</reference>
<dbReference type="InterPro" id="IPR036965">
    <property type="entry name" value="Terpene_synth_N_sf"/>
</dbReference>
<dbReference type="Proteomes" id="UP000243499">
    <property type="component" value="Chromosome 6"/>
</dbReference>
<dbReference type="GO" id="GO:0016102">
    <property type="term" value="P:diterpenoid biosynthetic process"/>
    <property type="evidence" value="ECO:0007669"/>
    <property type="project" value="InterPro"/>
</dbReference>
<dbReference type="SFLD" id="SFLDS00005">
    <property type="entry name" value="Isoprenoid_Synthase_Type_I"/>
    <property type="match status" value="1"/>
</dbReference>
<dbReference type="Gramene" id="PAN33798">
    <property type="protein sequence ID" value="PAN33798"/>
    <property type="gene ID" value="PAHAL_6G046900"/>
</dbReference>
<dbReference type="InterPro" id="IPR001906">
    <property type="entry name" value="Terpene_synth_N"/>
</dbReference>
<dbReference type="InterPro" id="IPR050148">
    <property type="entry name" value="Terpene_synthase-like"/>
</dbReference>
<keyword evidence="5" id="KW-0456">Lyase</keyword>
<protein>
    <recommendedName>
        <fullName evidence="10">Terpene synthase</fullName>
    </recommendedName>
</protein>
<dbReference type="InterPro" id="IPR008949">
    <property type="entry name" value="Isoprenoid_synthase_dom_sf"/>
</dbReference>
<evidence type="ECO:0000259" key="7">
    <source>
        <dbReference type="Pfam" id="PF01397"/>
    </source>
</evidence>
<evidence type="ECO:0008006" key="10">
    <source>
        <dbReference type="Google" id="ProtNLM"/>
    </source>
</evidence>
<dbReference type="PANTHER" id="PTHR31225:SF93">
    <property type="entry name" value="ALPHA-HUMULENE_(-)-(E)-BETA-CARYOPHYLLENE SYNTHASE"/>
    <property type="match status" value="1"/>
</dbReference>
<dbReference type="InterPro" id="IPR008930">
    <property type="entry name" value="Terpenoid_cyclase/PrenylTrfase"/>
</dbReference>
<accession>A0A2S3I0I1</accession>
<dbReference type="PANTHER" id="PTHR31225">
    <property type="entry name" value="OS04G0344100 PROTEIN-RELATED"/>
    <property type="match status" value="1"/>
</dbReference>
<keyword evidence="4" id="KW-0460">Magnesium</keyword>
<dbReference type="GO" id="GO:0000287">
    <property type="term" value="F:magnesium ion binding"/>
    <property type="evidence" value="ECO:0007669"/>
    <property type="project" value="InterPro"/>
</dbReference>
<feature type="region of interest" description="Disordered" evidence="6">
    <location>
        <begin position="1"/>
        <end position="22"/>
    </location>
</feature>
<comment type="cofactor">
    <cofactor evidence="1">
        <name>Mn(2+)</name>
        <dbReference type="ChEBI" id="CHEBI:29035"/>
    </cofactor>
</comment>
<dbReference type="InterPro" id="IPR044814">
    <property type="entry name" value="Terpene_cyclase_plant_C1"/>
</dbReference>
<dbReference type="AlphaFoldDB" id="A0A2S3I0I1"/>
<organism evidence="9">
    <name type="scientific">Panicum hallii</name>
    <dbReference type="NCBI Taxonomy" id="206008"/>
    <lineage>
        <taxon>Eukaryota</taxon>
        <taxon>Viridiplantae</taxon>
        <taxon>Streptophyta</taxon>
        <taxon>Embryophyta</taxon>
        <taxon>Tracheophyta</taxon>
        <taxon>Spermatophyta</taxon>
        <taxon>Magnoliopsida</taxon>
        <taxon>Liliopsida</taxon>
        <taxon>Poales</taxon>
        <taxon>Poaceae</taxon>
        <taxon>PACMAD clade</taxon>
        <taxon>Panicoideae</taxon>
        <taxon>Panicodae</taxon>
        <taxon>Paniceae</taxon>
        <taxon>Panicinae</taxon>
        <taxon>Panicum</taxon>
        <taxon>Panicum sect. Panicum</taxon>
    </lineage>
</organism>
<name>A0A2S3I0I1_9POAL</name>
<dbReference type="InterPro" id="IPR034741">
    <property type="entry name" value="Terpene_cyclase-like_1_C"/>
</dbReference>
<dbReference type="FunFam" id="1.10.600.10:FF:000007">
    <property type="entry name" value="Isoprene synthase, chloroplastic"/>
    <property type="match status" value="1"/>
</dbReference>
<evidence type="ECO:0000256" key="4">
    <source>
        <dbReference type="ARBA" id="ARBA00022842"/>
    </source>
</evidence>
<evidence type="ECO:0000256" key="3">
    <source>
        <dbReference type="ARBA" id="ARBA00022723"/>
    </source>
</evidence>
<evidence type="ECO:0000256" key="2">
    <source>
        <dbReference type="ARBA" id="ARBA00001946"/>
    </source>
</evidence>
<dbReference type="Gene3D" id="1.50.10.130">
    <property type="entry name" value="Terpene synthase, N-terminal domain"/>
    <property type="match status" value="1"/>
</dbReference>
<feature type="domain" description="Terpene synthase metal-binding" evidence="8">
    <location>
        <begin position="254"/>
        <end position="493"/>
    </location>
</feature>
<sequence length="550" mass="63862">MASGHEDGRPGSGQEEMKKPSASTFHPTLWGDFFLSHEPPTSPQEIQMRERAEVLRQEVRKIIKGSNNDLPAMLDLIITLQRLSLDYHYEDEISEMLHNVYSSNHYDGDLNVVSRRFYLLRKSGYNVPSDVFLKFQDKQGNFVDADITSLLSLYNAAYLRTHREPLLDEAISFARKCLQGGLENLESPLAEEVSLALDTPLFRRVGILETRNFIPVYEKEATRKEAILEFAKINFNLLQLLYCEELKDVTAWWKNLNVEANFHFVRNRIVEMYFWMNGACHEPQYSHSRIILAKMMGFITILDDFIDTYATTEESTQLAEAVFRWDKDAITLLPEYTRDFYMFLLKTFCSFEEELGTGKSYRVFYLRKMLKQLVQAYIEELKWRDENYIPETLSEHLGLSMRSSGGSPLLCASLVGMGEIVTRETLDWFLSYPQLVRSFDSFVRLSDDMASTEREQKGDHNVSTVQCYMKEHGTTMHEACKRIKELTEDLWKDMVQHHLASTEQTAIVSRMVLNLARTGDYMYQNNIDKFTSSHTIKEAIRLLFVEPIPV</sequence>
<dbReference type="SUPFAM" id="SSF48576">
    <property type="entry name" value="Terpenoid synthases"/>
    <property type="match status" value="1"/>
</dbReference>
<gene>
    <name evidence="9" type="ORF">PAHAL_6G046900</name>
</gene>
<dbReference type="CDD" id="cd00684">
    <property type="entry name" value="Terpene_cyclase_plant_C1"/>
    <property type="match status" value="1"/>
</dbReference>
<dbReference type="EMBL" id="CM008051">
    <property type="protein sequence ID" value="PAN33798.1"/>
    <property type="molecule type" value="Genomic_DNA"/>
</dbReference>
<dbReference type="GO" id="GO:0010333">
    <property type="term" value="F:terpene synthase activity"/>
    <property type="evidence" value="ECO:0007669"/>
    <property type="project" value="InterPro"/>
</dbReference>
<keyword evidence="3" id="KW-0479">Metal-binding</keyword>
<dbReference type="SFLD" id="SFLDG01019">
    <property type="entry name" value="Terpene_Cyclase_Like_1_C_Termi"/>
    <property type="match status" value="1"/>
</dbReference>
<dbReference type="Pfam" id="PF01397">
    <property type="entry name" value="Terpene_synth"/>
    <property type="match status" value="1"/>
</dbReference>
<dbReference type="Gene3D" id="1.10.600.10">
    <property type="entry name" value="Farnesyl Diphosphate Synthase"/>
    <property type="match status" value="1"/>
</dbReference>
<comment type="cofactor">
    <cofactor evidence="2">
        <name>Mg(2+)</name>
        <dbReference type="ChEBI" id="CHEBI:18420"/>
    </cofactor>
</comment>
<evidence type="ECO:0000256" key="6">
    <source>
        <dbReference type="SAM" id="MobiDB-lite"/>
    </source>
</evidence>
<dbReference type="InterPro" id="IPR005630">
    <property type="entry name" value="Terpene_synthase_metal-bd"/>
</dbReference>
<evidence type="ECO:0000313" key="9">
    <source>
        <dbReference type="EMBL" id="PAN33798.1"/>
    </source>
</evidence>
<evidence type="ECO:0000259" key="8">
    <source>
        <dbReference type="Pfam" id="PF03936"/>
    </source>
</evidence>
<dbReference type="Pfam" id="PF03936">
    <property type="entry name" value="Terpene_synth_C"/>
    <property type="match status" value="1"/>
</dbReference>
<dbReference type="SUPFAM" id="SSF48239">
    <property type="entry name" value="Terpenoid cyclases/Protein prenyltransferases"/>
    <property type="match status" value="1"/>
</dbReference>
<feature type="domain" description="Terpene synthase N-terminal" evidence="7">
    <location>
        <begin position="29"/>
        <end position="197"/>
    </location>
</feature>